<dbReference type="SUPFAM" id="SSF51735">
    <property type="entry name" value="NAD(P)-binding Rossmann-fold domains"/>
    <property type="match status" value="1"/>
</dbReference>
<keyword evidence="8" id="KW-1185">Reference proteome</keyword>
<evidence type="ECO:0000259" key="6">
    <source>
        <dbReference type="SMART" id="SM00829"/>
    </source>
</evidence>
<comment type="cofactor">
    <cofactor evidence="1 5">
        <name>Zn(2+)</name>
        <dbReference type="ChEBI" id="CHEBI:29105"/>
    </cofactor>
</comment>
<dbReference type="PANTHER" id="PTHR42813">
    <property type="entry name" value="ZINC-TYPE ALCOHOL DEHYDROGENASE-LIKE"/>
    <property type="match status" value="1"/>
</dbReference>
<evidence type="ECO:0000256" key="5">
    <source>
        <dbReference type="RuleBase" id="RU361277"/>
    </source>
</evidence>
<evidence type="ECO:0000313" key="8">
    <source>
        <dbReference type="Proteomes" id="UP000024547"/>
    </source>
</evidence>
<gene>
    <name evidence="7" type="ORF">HY36_12360</name>
</gene>
<dbReference type="InterPro" id="IPR020843">
    <property type="entry name" value="ER"/>
</dbReference>
<keyword evidence="3 5" id="KW-0862">Zinc</keyword>
<dbReference type="PANTHER" id="PTHR42813:SF2">
    <property type="entry name" value="DEHYDROGENASE, ZINC-CONTAINING, PUTATIVE (AFU_ORTHOLOGUE AFUA_2G02810)-RELATED"/>
    <property type="match status" value="1"/>
</dbReference>
<dbReference type="Gene3D" id="3.40.50.720">
    <property type="entry name" value="NAD(P)-binding Rossmann-like Domain"/>
    <property type="match status" value="1"/>
</dbReference>
<dbReference type="RefSeq" id="WP_035548517.1">
    <property type="nucleotide sequence ID" value="NZ_AWFH01000002.1"/>
</dbReference>
<evidence type="ECO:0000256" key="3">
    <source>
        <dbReference type="ARBA" id="ARBA00022833"/>
    </source>
</evidence>
<dbReference type="InterPro" id="IPR036291">
    <property type="entry name" value="NAD(P)-bd_dom_sf"/>
</dbReference>
<name>A0A059EAA5_9PROT</name>
<dbReference type="STRING" id="1280948.HY36_12360"/>
<dbReference type="SUPFAM" id="SSF50129">
    <property type="entry name" value="GroES-like"/>
    <property type="match status" value="1"/>
</dbReference>
<dbReference type="Proteomes" id="UP000024547">
    <property type="component" value="Unassembled WGS sequence"/>
</dbReference>
<evidence type="ECO:0000313" key="7">
    <source>
        <dbReference type="EMBL" id="KCZ64631.1"/>
    </source>
</evidence>
<keyword evidence="4" id="KW-0560">Oxidoreductase</keyword>
<dbReference type="SMART" id="SM00829">
    <property type="entry name" value="PKS_ER"/>
    <property type="match status" value="1"/>
</dbReference>
<evidence type="ECO:0000256" key="4">
    <source>
        <dbReference type="ARBA" id="ARBA00023002"/>
    </source>
</evidence>
<dbReference type="Pfam" id="PF00107">
    <property type="entry name" value="ADH_zinc_N"/>
    <property type="match status" value="1"/>
</dbReference>
<dbReference type="GO" id="GO:0016616">
    <property type="term" value="F:oxidoreductase activity, acting on the CH-OH group of donors, NAD or NADP as acceptor"/>
    <property type="evidence" value="ECO:0007669"/>
    <property type="project" value="UniProtKB-ARBA"/>
</dbReference>
<dbReference type="AlphaFoldDB" id="A0A059EAA5"/>
<dbReference type="InterPro" id="IPR002328">
    <property type="entry name" value="ADH_Zn_CS"/>
</dbReference>
<feature type="domain" description="Enoyl reductase (ER)" evidence="6">
    <location>
        <begin position="8"/>
        <end position="341"/>
    </location>
</feature>
<accession>A0A059EAA5</accession>
<sequence>MKALCYHGPYDVRYDSVDDPTLRDRQDVLVKVSACSICGSDLHIYHGAGAAFTEGVGFCIGHEAVGEVVETGSGVNTLRPGDRVMIPGAVGCGSCSNCLRGNVRNCQKGQQQVFGLGPALPGSQAEAVRVPFGDFNLGLIPDGVSTDQALMLTDAQATAWFGCRNAEIAAGDVFVIIGLGPIGLMAIDTAKIMGAGRIFAIDPIKERRDIAARLGADPMPPEEAIEHVRSETKGRMADKVLEAVGADATISMALEMVRREGVVSVIGVNKNPAFPFPMGMALSKGVTFRIGTTSPPETWRELVPLVQQGRLRPEQFITTRLALSEGAEAYRQLDARSPGVLKTVITP</sequence>
<dbReference type="InterPro" id="IPR013154">
    <property type="entry name" value="ADH-like_N"/>
</dbReference>
<comment type="similarity">
    <text evidence="5">Belongs to the zinc-containing alcohol dehydrogenase family.</text>
</comment>
<proteinExistence type="inferred from homology"/>
<dbReference type="InterPro" id="IPR013149">
    <property type="entry name" value="ADH-like_C"/>
</dbReference>
<dbReference type="EMBL" id="AWFH01000002">
    <property type="protein sequence ID" value="KCZ64631.1"/>
    <property type="molecule type" value="Genomic_DNA"/>
</dbReference>
<protein>
    <recommendedName>
        <fullName evidence="6">Enoyl reductase (ER) domain-containing protein</fullName>
    </recommendedName>
</protein>
<dbReference type="InterPro" id="IPR011032">
    <property type="entry name" value="GroES-like_sf"/>
</dbReference>
<dbReference type="eggNOG" id="COG1063">
    <property type="taxonomic scope" value="Bacteria"/>
</dbReference>
<reference evidence="7 8" key="1">
    <citation type="journal article" date="2014" name="Antonie Van Leeuwenhoek">
        <title>Hyphomonas beringensis sp. nov. and Hyphomonas chukchiensis sp. nov., isolated from surface seawater of the Bering Sea and Chukchi Sea.</title>
        <authorList>
            <person name="Li C."/>
            <person name="Lai Q."/>
            <person name="Li G."/>
            <person name="Dong C."/>
            <person name="Wang J."/>
            <person name="Liao Y."/>
            <person name="Shao Z."/>
        </authorList>
    </citation>
    <scope>NUCLEOTIDE SEQUENCE [LARGE SCALE GENOMIC DNA]</scope>
    <source>
        <strain evidence="7 8">22II1-22F38</strain>
    </source>
</reference>
<dbReference type="Pfam" id="PF08240">
    <property type="entry name" value="ADH_N"/>
    <property type="match status" value="1"/>
</dbReference>
<dbReference type="OrthoDB" id="9809185at2"/>
<evidence type="ECO:0000256" key="2">
    <source>
        <dbReference type="ARBA" id="ARBA00022723"/>
    </source>
</evidence>
<evidence type="ECO:0000256" key="1">
    <source>
        <dbReference type="ARBA" id="ARBA00001947"/>
    </source>
</evidence>
<organism evidence="7 8">
    <name type="scientific">Hyphomonas atlantica</name>
    <dbReference type="NCBI Taxonomy" id="1280948"/>
    <lineage>
        <taxon>Bacteria</taxon>
        <taxon>Pseudomonadati</taxon>
        <taxon>Pseudomonadota</taxon>
        <taxon>Alphaproteobacteria</taxon>
        <taxon>Hyphomonadales</taxon>
        <taxon>Hyphomonadaceae</taxon>
        <taxon>Hyphomonas</taxon>
    </lineage>
</organism>
<dbReference type="GO" id="GO:0008270">
    <property type="term" value="F:zinc ion binding"/>
    <property type="evidence" value="ECO:0007669"/>
    <property type="project" value="InterPro"/>
</dbReference>
<keyword evidence="2 5" id="KW-0479">Metal-binding</keyword>
<dbReference type="CDD" id="cd08284">
    <property type="entry name" value="FDH_like_2"/>
    <property type="match status" value="1"/>
</dbReference>
<comment type="caution">
    <text evidence="7">The sequence shown here is derived from an EMBL/GenBank/DDBJ whole genome shotgun (WGS) entry which is preliminary data.</text>
</comment>
<dbReference type="PROSITE" id="PS00059">
    <property type="entry name" value="ADH_ZINC"/>
    <property type="match status" value="1"/>
</dbReference>
<dbReference type="PATRIC" id="fig|1280948.3.peg.706"/>
<dbReference type="Gene3D" id="3.90.180.10">
    <property type="entry name" value="Medium-chain alcohol dehydrogenases, catalytic domain"/>
    <property type="match status" value="1"/>
</dbReference>